<feature type="transmembrane region" description="Helical" evidence="6">
    <location>
        <begin position="277"/>
        <end position="297"/>
    </location>
</feature>
<evidence type="ECO:0000256" key="3">
    <source>
        <dbReference type="ARBA" id="ARBA00022692"/>
    </source>
</evidence>
<comment type="subcellular location">
    <subcellularLocation>
        <location evidence="1">Membrane</location>
        <topology evidence="1">Multi-pass membrane protein</topology>
    </subcellularLocation>
</comment>
<name>A0A4V3B8N6_9RHOB</name>
<dbReference type="PANTHER" id="PTHR42723">
    <property type="entry name" value="CHLOROPHYLL SYNTHASE"/>
    <property type="match status" value="1"/>
</dbReference>
<dbReference type="AlphaFoldDB" id="A0A4V3B8N6"/>
<evidence type="ECO:0000313" key="7">
    <source>
        <dbReference type="EMBL" id="TDL76309.1"/>
    </source>
</evidence>
<dbReference type="Proteomes" id="UP000295701">
    <property type="component" value="Unassembled WGS sequence"/>
</dbReference>
<organism evidence="7 8">
    <name type="scientific">Palleronia sediminis</name>
    <dbReference type="NCBI Taxonomy" id="2547833"/>
    <lineage>
        <taxon>Bacteria</taxon>
        <taxon>Pseudomonadati</taxon>
        <taxon>Pseudomonadota</taxon>
        <taxon>Alphaproteobacteria</taxon>
        <taxon>Rhodobacterales</taxon>
        <taxon>Roseobacteraceae</taxon>
        <taxon>Palleronia</taxon>
    </lineage>
</organism>
<dbReference type="InterPro" id="IPR023214">
    <property type="entry name" value="HAD_sf"/>
</dbReference>
<keyword evidence="5 6" id="KW-0472">Membrane</keyword>
<dbReference type="RefSeq" id="WP_133397678.1">
    <property type="nucleotide sequence ID" value="NZ_SNAA01000017.1"/>
</dbReference>
<proteinExistence type="predicted"/>
<dbReference type="Gene3D" id="3.40.50.1000">
    <property type="entry name" value="HAD superfamily/HAD-like"/>
    <property type="match status" value="1"/>
</dbReference>
<keyword evidence="8" id="KW-1185">Reference proteome</keyword>
<dbReference type="InterPro" id="IPR044878">
    <property type="entry name" value="UbiA_sf"/>
</dbReference>
<dbReference type="InterPro" id="IPR050475">
    <property type="entry name" value="Prenyltransferase_related"/>
</dbReference>
<dbReference type="Pfam" id="PF01040">
    <property type="entry name" value="UbiA"/>
    <property type="match status" value="1"/>
</dbReference>
<dbReference type="NCBIfam" id="NF006088">
    <property type="entry name" value="PRK08238.1"/>
    <property type="match status" value="1"/>
</dbReference>
<comment type="caution">
    <text evidence="7">The sequence shown here is derived from an EMBL/GenBank/DDBJ whole genome shotgun (WGS) entry which is preliminary data.</text>
</comment>
<feature type="transmembrane region" description="Helical" evidence="6">
    <location>
        <begin position="304"/>
        <end position="323"/>
    </location>
</feature>
<dbReference type="EMBL" id="SNAA01000017">
    <property type="protein sequence ID" value="TDL76309.1"/>
    <property type="molecule type" value="Genomic_DNA"/>
</dbReference>
<dbReference type="InterPro" id="IPR036412">
    <property type="entry name" value="HAD-like_sf"/>
</dbReference>
<sequence>MADPRPLVLDVDETFLKTDLLHESLCAGIGRAPGATLRSLARHWRRPDRLKAELAESVPLRVDLMPTRRGLAARARTAQSEGREVILASASDRRHVEALAAHHGFDGAMGSERGANLKGAAKARALVDRFGVGGFDYAGDSTADRAVWAKAGRALTVGADPRTDGPIERLPAERRAKDIVRALRPKSWVKNILLFLPAVAAHAFDWATFGLALLGIVAFSLAASSIYIVNDLLDLEADRLHPTKRNRPFASGAVSIRTGLVLFVAALGAALAVSAALGAAFTGVIVVYVALSLGYSLRLKRMRWVDLFCLAALYTLRVVAGAAATGVPATTAMLVFVFPVFFTLGCVKRLTELARASSPERLPGRGYGAADKPDLLNLAGMGVVAALAIFAIYTMSPQAEALYPSRWLLWAALPVMALWLMRMVALGARGRMDYDPIVFALQDRRGIGLLLITLSLIFWAAGLWSEWFG</sequence>
<feature type="transmembrane region" description="Helical" evidence="6">
    <location>
        <begin position="210"/>
        <end position="229"/>
    </location>
</feature>
<evidence type="ECO:0000256" key="5">
    <source>
        <dbReference type="ARBA" id="ARBA00023136"/>
    </source>
</evidence>
<feature type="transmembrane region" description="Helical" evidence="6">
    <location>
        <begin position="446"/>
        <end position="464"/>
    </location>
</feature>
<evidence type="ECO:0000256" key="4">
    <source>
        <dbReference type="ARBA" id="ARBA00022989"/>
    </source>
</evidence>
<dbReference type="GO" id="GO:0016765">
    <property type="term" value="F:transferase activity, transferring alkyl or aryl (other than methyl) groups"/>
    <property type="evidence" value="ECO:0007669"/>
    <property type="project" value="InterPro"/>
</dbReference>
<dbReference type="Gene3D" id="1.10.357.140">
    <property type="entry name" value="UbiA prenyltransferase"/>
    <property type="match status" value="1"/>
</dbReference>
<keyword evidence="4 6" id="KW-1133">Transmembrane helix</keyword>
<protein>
    <submittedName>
        <fullName evidence="7">UbiA family prenyltransferase</fullName>
    </submittedName>
</protein>
<evidence type="ECO:0000256" key="6">
    <source>
        <dbReference type="SAM" id="Phobius"/>
    </source>
</evidence>
<feature type="transmembrane region" description="Helical" evidence="6">
    <location>
        <begin position="249"/>
        <end position="271"/>
    </location>
</feature>
<keyword evidence="3 6" id="KW-0812">Transmembrane</keyword>
<dbReference type="OrthoDB" id="9803632at2"/>
<gene>
    <name evidence="7" type="ORF">E2L08_13790</name>
</gene>
<evidence type="ECO:0000313" key="8">
    <source>
        <dbReference type="Proteomes" id="UP000295701"/>
    </source>
</evidence>
<evidence type="ECO:0000256" key="1">
    <source>
        <dbReference type="ARBA" id="ARBA00004141"/>
    </source>
</evidence>
<dbReference type="CDD" id="cd13963">
    <property type="entry name" value="PT_UbiA_2"/>
    <property type="match status" value="1"/>
</dbReference>
<dbReference type="PANTHER" id="PTHR42723:SF1">
    <property type="entry name" value="CHLOROPHYLL SYNTHASE, CHLOROPLASTIC"/>
    <property type="match status" value="1"/>
</dbReference>
<keyword evidence="2" id="KW-1003">Cell membrane</keyword>
<dbReference type="SUPFAM" id="SSF56784">
    <property type="entry name" value="HAD-like"/>
    <property type="match status" value="1"/>
</dbReference>
<feature type="transmembrane region" description="Helical" evidence="6">
    <location>
        <begin position="407"/>
        <end position="425"/>
    </location>
</feature>
<reference evidence="7 8" key="1">
    <citation type="submission" date="2019-03" db="EMBL/GenBank/DDBJ databases">
        <title>Primorskyibacter sp. SS33 isolated from sediments.</title>
        <authorList>
            <person name="Xunke S."/>
        </authorList>
    </citation>
    <scope>NUCLEOTIDE SEQUENCE [LARGE SCALE GENOMIC DNA]</scope>
    <source>
        <strain evidence="7 8">SS33</strain>
    </source>
</reference>
<dbReference type="GO" id="GO:0016020">
    <property type="term" value="C:membrane"/>
    <property type="evidence" value="ECO:0007669"/>
    <property type="project" value="UniProtKB-SubCell"/>
</dbReference>
<feature type="transmembrane region" description="Helical" evidence="6">
    <location>
        <begin position="375"/>
        <end position="395"/>
    </location>
</feature>
<evidence type="ECO:0000256" key="2">
    <source>
        <dbReference type="ARBA" id="ARBA00022475"/>
    </source>
</evidence>
<keyword evidence="7" id="KW-0808">Transferase</keyword>
<feature type="transmembrane region" description="Helical" evidence="6">
    <location>
        <begin position="329"/>
        <end position="347"/>
    </location>
</feature>
<accession>A0A4V3B8N6</accession>
<dbReference type="InterPro" id="IPR000537">
    <property type="entry name" value="UbiA_prenyltransferase"/>
</dbReference>